<keyword evidence="2" id="KW-1185">Reference proteome</keyword>
<protein>
    <recommendedName>
        <fullName evidence="3">DUF393 domain-containing protein</fullName>
    </recommendedName>
</protein>
<dbReference type="RefSeq" id="WP_345580448.1">
    <property type="nucleotide sequence ID" value="NZ_BAABLV010000019.1"/>
</dbReference>
<evidence type="ECO:0008006" key="3">
    <source>
        <dbReference type="Google" id="ProtNLM"/>
    </source>
</evidence>
<dbReference type="InterPro" id="IPR007263">
    <property type="entry name" value="DCC1-like"/>
</dbReference>
<dbReference type="EMBL" id="BAABLV010000019">
    <property type="protein sequence ID" value="GAA4895983.1"/>
    <property type="molecule type" value="Genomic_DNA"/>
</dbReference>
<organism evidence="1 2">
    <name type="scientific">Tessaracoccus lubricantis</name>
    <dbReference type="NCBI Taxonomy" id="545543"/>
    <lineage>
        <taxon>Bacteria</taxon>
        <taxon>Bacillati</taxon>
        <taxon>Actinomycetota</taxon>
        <taxon>Actinomycetes</taxon>
        <taxon>Propionibacteriales</taxon>
        <taxon>Propionibacteriaceae</taxon>
        <taxon>Tessaracoccus</taxon>
    </lineage>
</organism>
<comment type="caution">
    <text evidence="1">The sequence shown here is derived from an EMBL/GenBank/DDBJ whole genome shotgun (WGS) entry which is preliminary data.</text>
</comment>
<reference evidence="2" key="1">
    <citation type="journal article" date="2019" name="Int. J. Syst. Evol. Microbiol.">
        <title>The Global Catalogue of Microorganisms (GCM) 10K type strain sequencing project: providing services to taxonomists for standard genome sequencing and annotation.</title>
        <authorList>
            <consortium name="The Broad Institute Genomics Platform"/>
            <consortium name="The Broad Institute Genome Sequencing Center for Infectious Disease"/>
            <person name="Wu L."/>
            <person name="Ma J."/>
        </authorList>
    </citation>
    <scope>NUCLEOTIDE SEQUENCE [LARGE SCALE GENOMIC DNA]</scope>
    <source>
        <strain evidence="2">JCM 19125</strain>
    </source>
</reference>
<proteinExistence type="predicted"/>
<evidence type="ECO:0000313" key="1">
    <source>
        <dbReference type="EMBL" id="GAA4895983.1"/>
    </source>
</evidence>
<accession>A0ABP9F9S7</accession>
<dbReference type="Pfam" id="PF04134">
    <property type="entry name" value="DCC1-like"/>
    <property type="match status" value="1"/>
</dbReference>
<dbReference type="Proteomes" id="UP001501521">
    <property type="component" value="Unassembled WGS sequence"/>
</dbReference>
<name>A0ABP9F9S7_9ACTN</name>
<sequence length="142" mass="15302">MDEQLNKAMPAGDNSVDNSRPAKPLVLFDEDCGFCTTSAQASQTSWFRAQVAVIAFQRVDLTVHNLTVDKCAESLHVVDTDGSIHVGSDAVAVVFRESRFPWPIVGAALGLPGLRWVAQRVYAVVAANRYRLPGGSAACKLD</sequence>
<evidence type="ECO:0000313" key="2">
    <source>
        <dbReference type="Proteomes" id="UP001501521"/>
    </source>
</evidence>
<gene>
    <name evidence="1" type="ORF">GCM10025789_12050</name>
</gene>